<sequence length="200" mass="21357">MEHSSPRQVWNSLLEGNERFATDSATTPHRDPRRRAEIVEGQNPVAAIVACSDSRVPVELLFDAGFGDLFVIRTAGGCVDAAVSASVEYAVEGLGVPLVVALTHESCGAIGAAIGSVEDPEHAPHGLTRVFMEKIAPSVLAARAAGENSREKIEETHAKITAQHLVERIPSINKEGTGVVAARYLLDSGRVETVWEHFAN</sequence>
<dbReference type="SMART" id="SM00947">
    <property type="entry name" value="Pro_CA"/>
    <property type="match status" value="1"/>
</dbReference>
<feature type="binding site" evidence="3">
    <location>
        <position position="51"/>
    </location>
    <ligand>
        <name>Zn(2+)</name>
        <dbReference type="ChEBI" id="CHEBI:29105"/>
    </ligand>
</feature>
<dbReference type="KEGG" id="crie:AK829_11775"/>
<dbReference type="GO" id="GO:0008270">
    <property type="term" value="F:zinc ion binding"/>
    <property type="evidence" value="ECO:0007669"/>
    <property type="project" value="InterPro"/>
</dbReference>
<dbReference type="GO" id="GO:0004089">
    <property type="term" value="F:carbonate dehydratase activity"/>
    <property type="evidence" value="ECO:0007669"/>
    <property type="project" value="InterPro"/>
</dbReference>
<evidence type="ECO:0000256" key="2">
    <source>
        <dbReference type="ARBA" id="ARBA00024993"/>
    </source>
</evidence>
<dbReference type="Gene3D" id="3.40.1050.10">
    <property type="entry name" value="Carbonic anhydrase"/>
    <property type="match status" value="1"/>
</dbReference>
<evidence type="ECO:0000313" key="4">
    <source>
        <dbReference type="EMBL" id="AKV59684.1"/>
    </source>
</evidence>
<evidence type="ECO:0000256" key="1">
    <source>
        <dbReference type="ARBA" id="ARBA00006217"/>
    </source>
</evidence>
<dbReference type="PANTHER" id="PTHR11002:SF79">
    <property type="entry name" value="CARBONIC ANHYDRASE 2"/>
    <property type="match status" value="1"/>
</dbReference>
<comment type="similarity">
    <text evidence="1">Belongs to the beta-class carbonic anhydrase family.</text>
</comment>
<dbReference type="EMBL" id="CP012342">
    <property type="protein sequence ID" value="AKV59684.1"/>
    <property type="molecule type" value="Genomic_DNA"/>
</dbReference>
<reference evidence="4 5" key="1">
    <citation type="submission" date="2015-08" db="EMBL/GenBank/DDBJ databases">
        <authorList>
            <person name="Babu N.S."/>
            <person name="Beckwith C.J."/>
            <person name="Beseler K.G."/>
            <person name="Brison A."/>
            <person name="Carone J.V."/>
            <person name="Caskin T.P."/>
            <person name="Diamond M."/>
            <person name="Durham M.E."/>
            <person name="Foxe J.M."/>
            <person name="Go M."/>
            <person name="Henderson B.A."/>
            <person name="Jones I.B."/>
            <person name="McGettigan J.A."/>
            <person name="Micheletti S.J."/>
            <person name="Nasrallah M.E."/>
            <person name="Ortiz D."/>
            <person name="Piller C.R."/>
            <person name="Privatt S.R."/>
            <person name="Schneider S.L."/>
            <person name="Sharp S."/>
            <person name="Smith T.C."/>
            <person name="Stanton J.D."/>
            <person name="Ullery H.E."/>
            <person name="Wilson R.J."/>
            <person name="Serrano M.G."/>
            <person name="Buck G."/>
            <person name="Lee V."/>
            <person name="Wang Y."/>
            <person name="Carvalho R."/>
            <person name="Voegtly L."/>
            <person name="Shi R."/>
            <person name="Duckworth R."/>
            <person name="Johnson A."/>
            <person name="Loviza R."/>
            <person name="Walstead R."/>
            <person name="Shah Z."/>
            <person name="Kiflezghi M."/>
            <person name="Wade K."/>
            <person name="Ball S.L."/>
            <person name="Bradley K.W."/>
            <person name="Asai D.J."/>
            <person name="Bowman C.A."/>
            <person name="Russell D.A."/>
            <person name="Pope W.H."/>
            <person name="Jacobs-Sera D."/>
            <person name="Hendrix R.W."/>
            <person name="Hatfull G.F."/>
        </authorList>
    </citation>
    <scope>NUCLEOTIDE SEQUENCE [LARGE SCALE GENOMIC DNA]</scope>
    <source>
        <strain evidence="4 5">PUDD_83A45</strain>
    </source>
</reference>
<dbReference type="InterPro" id="IPR036874">
    <property type="entry name" value="Carbonic_anhydrase_sf"/>
</dbReference>
<feature type="binding site" evidence="3">
    <location>
        <position position="104"/>
    </location>
    <ligand>
        <name>Zn(2+)</name>
        <dbReference type="ChEBI" id="CHEBI:29105"/>
    </ligand>
</feature>
<keyword evidence="3" id="KW-0479">Metal-binding</keyword>
<gene>
    <name evidence="4" type="ORF">AK829_11775</name>
</gene>
<organism evidence="4 5">
    <name type="scientific">Corynebacterium riegelii</name>
    <dbReference type="NCBI Taxonomy" id="156976"/>
    <lineage>
        <taxon>Bacteria</taxon>
        <taxon>Bacillati</taxon>
        <taxon>Actinomycetota</taxon>
        <taxon>Actinomycetes</taxon>
        <taxon>Mycobacteriales</taxon>
        <taxon>Corynebacteriaceae</taxon>
        <taxon>Corynebacterium</taxon>
    </lineage>
</organism>
<protein>
    <submittedName>
        <fullName evidence="4">Beta-hydroxylase</fullName>
    </submittedName>
</protein>
<evidence type="ECO:0000256" key="3">
    <source>
        <dbReference type="PIRSR" id="PIRSR601765-1"/>
    </source>
</evidence>
<feature type="binding site" evidence="3">
    <location>
        <position position="53"/>
    </location>
    <ligand>
        <name>Zn(2+)</name>
        <dbReference type="ChEBI" id="CHEBI:29105"/>
    </ligand>
</feature>
<feature type="binding site" evidence="3">
    <location>
        <position position="107"/>
    </location>
    <ligand>
        <name>Zn(2+)</name>
        <dbReference type="ChEBI" id="CHEBI:29105"/>
    </ligand>
</feature>
<dbReference type="AlphaFoldDB" id="A0A0K1RE48"/>
<proteinExistence type="inferred from homology"/>
<evidence type="ECO:0000313" key="5">
    <source>
        <dbReference type="Proteomes" id="UP000060016"/>
    </source>
</evidence>
<dbReference type="SUPFAM" id="SSF53056">
    <property type="entry name" value="beta-carbonic anhydrase, cab"/>
    <property type="match status" value="1"/>
</dbReference>
<dbReference type="RefSeq" id="WP_052206152.1">
    <property type="nucleotide sequence ID" value="NZ_CAMYAJ010000019.1"/>
</dbReference>
<keyword evidence="3" id="KW-0862">Zinc</keyword>
<keyword evidence="5" id="KW-1185">Reference proteome</keyword>
<name>A0A0K1RE48_9CORY</name>
<dbReference type="InterPro" id="IPR001765">
    <property type="entry name" value="Carbonic_anhydrase"/>
</dbReference>
<dbReference type="PATRIC" id="fig|156976.3.peg.2381"/>
<dbReference type="STRING" id="156976.AK829_11775"/>
<accession>A0A0K1RE48</accession>
<comment type="function">
    <text evidence="2">Catalyzes the reversible hydration of carbon dioxide to form bicarbonate.</text>
</comment>
<dbReference type="PANTHER" id="PTHR11002">
    <property type="entry name" value="CARBONIC ANHYDRASE"/>
    <property type="match status" value="1"/>
</dbReference>
<dbReference type="Proteomes" id="UP000060016">
    <property type="component" value="Chromosome"/>
</dbReference>
<comment type="cofactor">
    <cofactor evidence="3">
        <name>Zn(2+)</name>
        <dbReference type="ChEBI" id="CHEBI:29105"/>
    </cofactor>
    <text evidence="3">Binds 1 zinc ion per subunit.</text>
</comment>
<dbReference type="Pfam" id="PF00484">
    <property type="entry name" value="Pro_CA"/>
    <property type="match status" value="1"/>
</dbReference>